<evidence type="ECO:0000313" key="2">
    <source>
        <dbReference type="EMBL" id="CAF2011290.1"/>
    </source>
</evidence>
<dbReference type="InterPro" id="IPR028994">
    <property type="entry name" value="Integrin_alpha_N"/>
</dbReference>
<sequence>MAPPPMSSDASELRYVVVVDMDNDTQLDIIVANYGTNNMGILFGYGNWAFLKQMMISTDSNSHPSCIAIGDFNDDTQLDIAVVNDGTTNTDIFLGFLDIISYPTGPAPFTVAVRDFNNDTQLDRAVVNGNDNDMSVLLGYGTFPLFLVVADFNNDNQLDIIVANRGSSNVSVLLGYGNGSFANQITYSTGSSPFSIAAGGFNNDNRLDVVVVNSYTNEVNILLATINTVLSINVLQVAESDLDTSVAPWTQRIHDTLLRLDQKFRIVVLEKSAPLNETAHNQKEQGRDCKPDAAEPLYHQVIFASDRELFAQHSIELVQRSTLVTGDGLRPRSFVVGDFNSDSRMDIALANSGSQNIEIFLGYVAGDVNNDSRLNIVVANYGSESVNIIMGNTDGSFTNQITYSTGAGSFPSSVKAADLNNDNTVVIVVTNQGTGRLGAFLGFGHGTFSIIILFSMKHGSDPFCVITGDSNDGRTLDFAVANNGTDS</sequence>
<dbReference type="PANTHER" id="PTHR46580">
    <property type="entry name" value="SENSOR KINASE-RELATED"/>
    <property type="match status" value="1"/>
</dbReference>
<accession>A0A816MHJ6</accession>
<name>A0A816MHJ6_9BILA</name>
<dbReference type="Gene3D" id="2.30.30.100">
    <property type="match status" value="1"/>
</dbReference>
<dbReference type="Proteomes" id="UP000663824">
    <property type="component" value="Unassembled WGS sequence"/>
</dbReference>
<evidence type="ECO:0000256" key="1">
    <source>
        <dbReference type="ARBA" id="ARBA00022729"/>
    </source>
</evidence>
<evidence type="ECO:0008006" key="4">
    <source>
        <dbReference type="Google" id="ProtNLM"/>
    </source>
</evidence>
<dbReference type="Pfam" id="PF13517">
    <property type="entry name" value="FG-GAP_3"/>
    <property type="match status" value="3"/>
</dbReference>
<reference evidence="2" key="1">
    <citation type="submission" date="2021-02" db="EMBL/GenBank/DDBJ databases">
        <authorList>
            <person name="Nowell W R."/>
        </authorList>
    </citation>
    <scope>NUCLEOTIDE SEQUENCE</scope>
</reference>
<organism evidence="2 3">
    <name type="scientific">Rotaria magnacalcarata</name>
    <dbReference type="NCBI Taxonomy" id="392030"/>
    <lineage>
        <taxon>Eukaryota</taxon>
        <taxon>Metazoa</taxon>
        <taxon>Spiralia</taxon>
        <taxon>Gnathifera</taxon>
        <taxon>Rotifera</taxon>
        <taxon>Eurotatoria</taxon>
        <taxon>Bdelloidea</taxon>
        <taxon>Philodinida</taxon>
        <taxon>Philodinidae</taxon>
        <taxon>Rotaria</taxon>
    </lineage>
</organism>
<dbReference type="AlphaFoldDB" id="A0A816MHJ6"/>
<dbReference type="EMBL" id="CAJNRE010003199">
    <property type="protein sequence ID" value="CAF2011290.1"/>
    <property type="molecule type" value="Genomic_DNA"/>
</dbReference>
<dbReference type="SUPFAM" id="SSF69318">
    <property type="entry name" value="Integrin alpha N-terminal domain"/>
    <property type="match status" value="2"/>
</dbReference>
<keyword evidence="1" id="KW-0732">Signal</keyword>
<gene>
    <name evidence="2" type="ORF">MBJ925_LOCUS8735</name>
</gene>
<protein>
    <recommendedName>
        <fullName evidence="4">VCBS repeat-containing protein</fullName>
    </recommendedName>
</protein>
<proteinExistence type="predicted"/>
<comment type="caution">
    <text evidence="2">The sequence shown here is derived from an EMBL/GenBank/DDBJ whole genome shotgun (WGS) entry which is preliminary data.</text>
</comment>
<evidence type="ECO:0000313" key="3">
    <source>
        <dbReference type="Proteomes" id="UP000663824"/>
    </source>
</evidence>
<dbReference type="InterPro" id="IPR013517">
    <property type="entry name" value="FG-GAP"/>
</dbReference>